<dbReference type="Proteomes" id="UP001153678">
    <property type="component" value="Unassembled WGS sequence"/>
</dbReference>
<gene>
    <name evidence="1" type="ORF">FWILDA_LOCUS9401</name>
</gene>
<evidence type="ECO:0000313" key="1">
    <source>
        <dbReference type="EMBL" id="CAI2180068.1"/>
    </source>
</evidence>
<protein>
    <submittedName>
        <fullName evidence="1">5859_t:CDS:1</fullName>
    </submittedName>
</protein>
<proteinExistence type="predicted"/>
<dbReference type="EMBL" id="CAMKVN010002203">
    <property type="protein sequence ID" value="CAI2180068.1"/>
    <property type="molecule type" value="Genomic_DNA"/>
</dbReference>
<comment type="caution">
    <text evidence="1">The sequence shown here is derived from an EMBL/GenBank/DDBJ whole genome shotgun (WGS) entry which is preliminary data.</text>
</comment>
<organism evidence="1 2">
    <name type="scientific">Funneliformis geosporum</name>
    <dbReference type="NCBI Taxonomy" id="1117311"/>
    <lineage>
        <taxon>Eukaryota</taxon>
        <taxon>Fungi</taxon>
        <taxon>Fungi incertae sedis</taxon>
        <taxon>Mucoromycota</taxon>
        <taxon>Glomeromycotina</taxon>
        <taxon>Glomeromycetes</taxon>
        <taxon>Glomerales</taxon>
        <taxon>Glomeraceae</taxon>
        <taxon>Funneliformis</taxon>
    </lineage>
</organism>
<sequence>MSTSSSNEDIHKFYEYQRARLNIVADYYENLAEQLRKADALTLIKQLQNRNFSELQVPQLATQHEYTQQNVEENQINKEFEVEDIKKGTIVLQPTENGQTFHPIPKHEDDDRFDLTSVDKNQQMNCVKTEEIQENNVNLQVLPVIPGLQTLLNDVTFDQYNVPMSDCRTQ</sequence>
<reference evidence="1" key="1">
    <citation type="submission" date="2022-08" db="EMBL/GenBank/DDBJ databases">
        <authorList>
            <person name="Kallberg Y."/>
            <person name="Tangrot J."/>
            <person name="Rosling A."/>
        </authorList>
    </citation>
    <scope>NUCLEOTIDE SEQUENCE</scope>
    <source>
        <strain evidence="1">Wild A</strain>
    </source>
</reference>
<dbReference type="OrthoDB" id="10315431at2759"/>
<dbReference type="AlphaFoldDB" id="A0A9W4STI1"/>
<name>A0A9W4STI1_9GLOM</name>
<accession>A0A9W4STI1</accession>
<keyword evidence="2" id="KW-1185">Reference proteome</keyword>
<evidence type="ECO:0000313" key="2">
    <source>
        <dbReference type="Proteomes" id="UP001153678"/>
    </source>
</evidence>